<evidence type="ECO:0000313" key="2">
    <source>
        <dbReference type="EMBL" id="MDP9968834.1"/>
    </source>
</evidence>
<dbReference type="RefSeq" id="WP_307591413.1">
    <property type="nucleotide sequence ID" value="NZ_JAUSRV010000001.1"/>
</dbReference>
<feature type="transmembrane region" description="Helical" evidence="1">
    <location>
        <begin position="22"/>
        <end position="50"/>
    </location>
</feature>
<evidence type="ECO:0000313" key="3">
    <source>
        <dbReference type="Proteomes" id="UP001224845"/>
    </source>
</evidence>
<keyword evidence="1" id="KW-0472">Membrane</keyword>
<gene>
    <name evidence="2" type="ORF">J2W39_000057</name>
</gene>
<proteinExistence type="predicted"/>
<comment type="caution">
    <text evidence="2">The sequence shown here is derived from an EMBL/GenBank/DDBJ whole genome shotgun (WGS) entry which is preliminary data.</text>
</comment>
<reference evidence="2" key="1">
    <citation type="submission" date="2023-07" db="EMBL/GenBank/DDBJ databases">
        <title>Sorghum-associated microbial communities from plants grown in Nebraska, USA.</title>
        <authorList>
            <person name="Schachtman D."/>
        </authorList>
    </citation>
    <scope>NUCLEOTIDE SEQUENCE</scope>
    <source>
        <strain evidence="2">DS3315</strain>
    </source>
</reference>
<sequence length="104" mass="11074">MIDLLPEFLLTEPRRLIALGRFLLRSGAFILLVGSIGHAATTASAAAMSIGKQAAVSPTLAQLYPALPTWWVPESILGCLPAIILLIIGLSMASLGKRLKNAYF</sequence>
<accession>A0AAW8E8E6</accession>
<protein>
    <submittedName>
        <fullName evidence="2">Uncharacterized protein</fullName>
    </submittedName>
</protein>
<name>A0AAW8E8E6_VARPD</name>
<evidence type="ECO:0000256" key="1">
    <source>
        <dbReference type="SAM" id="Phobius"/>
    </source>
</evidence>
<keyword evidence="1" id="KW-1133">Transmembrane helix</keyword>
<keyword evidence="1" id="KW-0812">Transmembrane</keyword>
<dbReference type="AlphaFoldDB" id="A0AAW8E8E6"/>
<dbReference type="EMBL" id="JAUSRV010000001">
    <property type="protein sequence ID" value="MDP9968834.1"/>
    <property type="molecule type" value="Genomic_DNA"/>
</dbReference>
<feature type="transmembrane region" description="Helical" evidence="1">
    <location>
        <begin position="70"/>
        <end position="90"/>
    </location>
</feature>
<dbReference type="Proteomes" id="UP001224845">
    <property type="component" value="Unassembled WGS sequence"/>
</dbReference>
<organism evidence="2 3">
    <name type="scientific">Variovorax paradoxus</name>
    <dbReference type="NCBI Taxonomy" id="34073"/>
    <lineage>
        <taxon>Bacteria</taxon>
        <taxon>Pseudomonadati</taxon>
        <taxon>Pseudomonadota</taxon>
        <taxon>Betaproteobacteria</taxon>
        <taxon>Burkholderiales</taxon>
        <taxon>Comamonadaceae</taxon>
        <taxon>Variovorax</taxon>
    </lineage>
</organism>